<proteinExistence type="predicted"/>
<evidence type="ECO:0000313" key="3">
    <source>
        <dbReference type="Proteomes" id="UP000006038"/>
    </source>
</evidence>
<evidence type="ECO:0000313" key="2">
    <source>
        <dbReference type="EnsemblPlants" id="OB05G18800.1"/>
    </source>
</evidence>
<dbReference type="Gramene" id="OB05G18800.1">
    <property type="protein sequence ID" value="OB05G18800.1"/>
    <property type="gene ID" value="OB05G18800"/>
</dbReference>
<dbReference type="eggNOG" id="KOG1075">
    <property type="taxonomic scope" value="Eukaryota"/>
</dbReference>
<name>J3M5K6_ORYBR</name>
<dbReference type="AlphaFoldDB" id="J3M5K6"/>
<sequence>MLNEQASANNIKGVALSSSGPSIISLFYADDLIITGQANLQEATNLITTLSSFLQISGQTPNWGKSSILFSSATSQEERNIVKGIFPVSDFSAATTYLGHPIFLAASTRSAAYFFLVDKFRGISSLRANKLSHAGRLTLIKSVFSSIPIYYMSHMLLSAKLIRKLTSIIRKFWWKGSLDNNSSDGICFRSWKDICRPKDEGGLGIRDLMMMNKSLVIHSAWNFLKNPNTLIAQVLKHKYFPHTSFWNCNKHTPKSAFWSSVLKLKPILHSSCIWQLSQGDISIWNQPCCDIWEKIHEHNNTTALSLHLPSKVSELWTNQKSWNTPLISTYFHHQAVHSICQVQVIPHLIPDNLCWKHTSTGDCSTSSAYKEINRHSLLIPVTPEIRSLMNLIWKNKLIPPKIKVFTWRLLSKALPSGVNLNTRIPAISAHCSRCGQLENEGHIFFHCYFARLTWLISPFHLNTSRLPPDANPEHYICCLLSTYNAKFTIQRVLILLWQIWKARNDKLFRAKH</sequence>
<dbReference type="PANTHER" id="PTHR33116:SF86">
    <property type="entry name" value="REVERSE TRANSCRIPTASE DOMAIN-CONTAINING PROTEIN"/>
    <property type="match status" value="1"/>
</dbReference>
<dbReference type="STRING" id="4533.J3M5K6"/>
<reference evidence="2" key="1">
    <citation type="journal article" date="2013" name="Nat. Commun.">
        <title>Whole-genome sequencing of Oryza brachyantha reveals mechanisms underlying Oryza genome evolution.</title>
        <authorList>
            <person name="Chen J."/>
            <person name="Huang Q."/>
            <person name="Gao D."/>
            <person name="Wang J."/>
            <person name="Lang Y."/>
            <person name="Liu T."/>
            <person name="Li B."/>
            <person name="Bai Z."/>
            <person name="Luis Goicoechea J."/>
            <person name="Liang C."/>
            <person name="Chen C."/>
            <person name="Zhang W."/>
            <person name="Sun S."/>
            <person name="Liao Y."/>
            <person name="Zhang X."/>
            <person name="Yang L."/>
            <person name="Song C."/>
            <person name="Wang M."/>
            <person name="Shi J."/>
            <person name="Liu G."/>
            <person name="Liu J."/>
            <person name="Zhou H."/>
            <person name="Zhou W."/>
            <person name="Yu Q."/>
            <person name="An N."/>
            <person name="Chen Y."/>
            <person name="Cai Q."/>
            <person name="Wang B."/>
            <person name="Liu B."/>
            <person name="Min J."/>
            <person name="Huang Y."/>
            <person name="Wu H."/>
            <person name="Li Z."/>
            <person name="Zhang Y."/>
            <person name="Yin Y."/>
            <person name="Song W."/>
            <person name="Jiang J."/>
            <person name="Jackson S.A."/>
            <person name="Wing R.A."/>
            <person name="Wang J."/>
            <person name="Chen M."/>
        </authorList>
    </citation>
    <scope>NUCLEOTIDE SEQUENCE [LARGE SCALE GENOMIC DNA]</scope>
    <source>
        <strain evidence="2">cv. IRGC 101232</strain>
    </source>
</reference>
<dbReference type="HOGENOM" id="CLU_532777_0_0_1"/>
<feature type="domain" description="Reverse transcriptase zinc-binding" evidence="1">
    <location>
        <begin position="364"/>
        <end position="454"/>
    </location>
</feature>
<organism evidence="2">
    <name type="scientific">Oryza brachyantha</name>
    <name type="common">malo sina</name>
    <dbReference type="NCBI Taxonomy" id="4533"/>
    <lineage>
        <taxon>Eukaryota</taxon>
        <taxon>Viridiplantae</taxon>
        <taxon>Streptophyta</taxon>
        <taxon>Embryophyta</taxon>
        <taxon>Tracheophyta</taxon>
        <taxon>Spermatophyta</taxon>
        <taxon>Magnoliopsida</taxon>
        <taxon>Liliopsida</taxon>
        <taxon>Poales</taxon>
        <taxon>Poaceae</taxon>
        <taxon>BOP clade</taxon>
        <taxon>Oryzoideae</taxon>
        <taxon>Oryzeae</taxon>
        <taxon>Oryzinae</taxon>
        <taxon>Oryza</taxon>
    </lineage>
</organism>
<dbReference type="EnsemblPlants" id="OB05G18800.1">
    <property type="protein sequence ID" value="OB05G18800.1"/>
    <property type="gene ID" value="OB05G18800"/>
</dbReference>
<dbReference type="OMA" id="YFPTHEM"/>
<reference evidence="2" key="2">
    <citation type="submission" date="2013-04" db="UniProtKB">
        <authorList>
            <consortium name="EnsemblPlants"/>
        </authorList>
    </citation>
    <scope>IDENTIFICATION</scope>
</reference>
<protein>
    <recommendedName>
        <fullName evidence="1">Reverse transcriptase zinc-binding domain-containing protein</fullName>
    </recommendedName>
</protein>
<dbReference type="Proteomes" id="UP000006038">
    <property type="component" value="Chromosome 5"/>
</dbReference>
<dbReference type="PANTHER" id="PTHR33116">
    <property type="entry name" value="REVERSE TRANSCRIPTASE ZINC-BINDING DOMAIN-CONTAINING PROTEIN-RELATED-RELATED"/>
    <property type="match status" value="1"/>
</dbReference>
<dbReference type="InterPro" id="IPR026960">
    <property type="entry name" value="RVT-Znf"/>
</dbReference>
<evidence type="ECO:0000259" key="1">
    <source>
        <dbReference type="Pfam" id="PF13966"/>
    </source>
</evidence>
<accession>J3M5K6</accession>
<dbReference type="Pfam" id="PF13966">
    <property type="entry name" value="zf-RVT"/>
    <property type="match status" value="1"/>
</dbReference>
<keyword evidence="3" id="KW-1185">Reference proteome</keyword>